<evidence type="ECO:0000256" key="4">
    <source>
        <dbReference type="ARBA" id="ARBA00022989"/>
    </source>
</evidence>
<keyword evidence="3 9" id="KW-0812">Transmembrane</keyword>
<evidence type="ECO:0000256" key="8">
    <source>
        <dbReference type="ARBA" id="ARBA00023224"/>
    </source>
</evidence>
<dbReference type="GO" id="GO:0005886">
    <property type="term" value="C:plasma membrane"/>
    <property type="evidence" value="ECO:0007669"/>
    <property type="project" value="UniProtKB-SubCell"/>
</dbReference>
<feature type="transmembrane region" description="Helical" evidence="9">
    <location>
        <begin position="218"/>
        <end position="236"/>
    </location>
</feature>
<evidence type="ECO:0000256" key="1">
    <source>
        <dbReference type="ARBA" id="ARBA00004651"/>
    </source>
</evidence>
<dbReference type="Proteomes" id="UP000030758">
    <property type="component" value="Unassembled WGS sequence"/>
</dbReference>
<dbReference type="SUPFAM" id="SSF81321">
    <property type="entry name" value="Family A G protein-coupled receptor-like"/>
    <property type="match status" value="1"/>
</dbReference>
<protein>
    <recommendedName>
        <fullName evidence="10">G-protein coupled receptors family 1 profile domain-containing protein</fullName>
    </recommendedName>
</protein>
<evidence type="ECO:0000256" key="5">
    <source>
        <dbReference type="ARBA" id="ARBA00023040"/>
    </source>
</evidence>
<gene>
    <name evidence="11" type="ORF">M513_03596</name>
    <name evidence="12" type="ORF">M514_03596</name>
</gene>
<proteinExistence type="predicted"/>
<keyword evidence="5" id="KW-0297">G-protein coupled receptor</keyword>
<dbReference type="InterPro" id="IPR000276">
    <property type="entry name" value="GPCR_Rhodpsn"/>
</dbReference>
<dbReference type="PANTHER" id="PTHR24248:SF72">
    <property type="entry name" value="G-PROTEIN COUPLED RECEPTORS FAMILY 1 PROFILE DOMAIN-CONTAINING PROTEIN"/>
    <property type="match status" value="1"/>
</dbReference>
<name>A0A085ME98_9BILA</name>
<evidence type="ECO:0000313" key="12">
    <source>
        <dbReference type="EMBL" id="KFD62972.1"/>
    </source>
</evidence>
<reference evidence="11 13" key="1">
    <citation type="journal article" date="2014" name="Nat. Genet.">
        <title>Genome and transcriptome of the porcine whipworm Trichuris suis.</title>
        <authorList>
            <person name="Jex A.R."/>
            <person name="Nejsum P."/>
            <person name="Schwarz E.M."/>
            <person name="Hu L."/>
            <person name="Young N.D."/>
            <person name="Hall R.S."/>
            <person name="Korhonen P.K."/>
            <person name="Liao S."/>
            <person name="Thamsborg S."/>
            <person name="Xia J."/>
            <person name="Xu P."/>
            <person name="Wang S."/>
            <person name="Scheerlinck J.P."/>
            <person name="Hofmann A."/>
            <person name="Sternberg P.W."/>
            <person name="Wang J."/>
            <person name="Gasser R.B."/>
        </authorList>
    </citation>
    <scope>NUCLEOTIDE SEQUENCE [LARGE SCALE GENOMIC DNA]</scope>
    <source>
        <strain evidence="12">DCEP-RM93F</strain>
        <strain evidence="11">DCEP-RM93M</strain>
    </source>
</reference>
<keyword evidence="6 9" id="KW-0472">Membrane</keyword>
<dbReference type="EMBL" id="KL367583">
    <property type="protein sequence ID" value="KFD62972.1"/>
    <property type="molecule type" value="Genomic_DNA"/>
</dbReference>
<evidence type="ECO:0000256" key="6">
    <source>
        <dbReference type="ARBA" id="ARBA00023136"/>
    </source>
</evidence>
<feature type="transmembrane region" description="Helical" evidence="9">
    <location>
        <begin position="65"/>
        <end position="86"/>
    </location>
</feature>
<evidence type="ECO:0000313" key="11">
    <source>
        <dbReference type="EMBL" id="KFD55544.1"/>
    </source>
</evidence>
<keyword evidence="7" id="KW-0675">Receptor</keyword>
<dbReference type="GO" id="GO:0071880">
    <property type="term" value="P:adenylate cyclase-activating adrenergic receptor signaling pathway"/>
    <property type="evidence" value="ECO:0007669"/>
    <property type="project" value="TreeGrafter"/>
</dbReference>
<feature type="transmembrane region" description="Helical" evidence="9">
    <location>
        <begin position="23"/>
        <end position="44"/>
    </location>
</feature>
<dbReference type="Gene3D" id="1.20.1070.10">
    <property type="entry name" value="Rhodopsin 7-helix transmembrane proteins"/>
    <property type="match status" value="1"/>
</dbReference>
<sequence length="260" mass="29970">MPFAVKLVLTNGRWLLSTFMCRLWVSVDVVGSTASIVTLCIISWQRLHAVTHPLSCATYKPRGMIWIGIIGIWLYSTCVLLITIKWKNFPDAAAKQFCFVGDQLEHLLVSVILSFYAPLFLLIIVSCRITKVINKRGHGLVFGSSMDSNSQTFALRVHRGKGNGLSAKQKFLIKQQHKTYRTLAYVMVIFIFCWLPFFITYPLRHFFPHLIHSSYVEVFMWLGYSNSICNVVIYAVKMKDFSRGCRKVYQAVFCVRRYEI</sequence>
<accession>A0A085ME98</accession>
<evidence type="ECO:0000313" key="13">
    <source>
        <dbReference type="Proteomes" id="UP000030764"/>
    </source>
</evidence>
<dbReference type="GO" id="GO:0007204">
    <property type="term" value="P:positive regulation of cytosolic calcium ion concentration"/>
    <property type="evidence" value="ECO:0007669"/>
    <property type="project" value="TreeGrafter"/>
</dbReference>
<comment type="subcellular location">
    <subcellularLocation>
        <location evidence="1">Cell membrane</location>
        <topology evidence="1">Multi-pass membrane protein</topology>
    </subcellularLocation>
</comment>
<keyword evidence="4 9" id="KW-1133">Transmembrane helix</keyword>
<dbReference type="InterPro" id="IPR017452">
    <property type="entry name" value="GPCR_Rhodpsn_7TM"/>
</dbReference>
<dbReference type="AlphaFoldDB" id="A0A085ME98"/>
<dbReference type="GO" id="GO:0007200">
    <property type="term" value="P:phospholipase C-activating G protein-coupled receptor signaling pathway"/>
    <property type="evidence" value="ECO:0007669"/>
    <property type="project" value="TreeGrafter"/>
</dbReference>
<evidence type="ECO:0000256" key="3">
    <source>
        <dbReference type="ARBA" id="ARBA00022692"/>
    </source>
</evidence>
<dbReference type="GO" id="GO:0043410">
    <property type="term" value="P:positive regulation of MAPK cascade"/>
    <property type="evidence" value="ECO:0007669"/>
    <property type="project" value="TreeGrafter"/>
</dbReference>
<dbReference type="PRINTS" id="PR00237">
    <property type="entry name" value="GPCRRHODOPSN"/>
</dbReference>
<organism evidence="11 13">
    <name type="scientific">Trichuris suis</name>
    <name type="common">pig whipworm</name>
    <dbReference type="NCBI Taxonomy" id="68888"/>
    <lineage>
        <taxon>Eukaryota</taxon>
        <taxon>Metazoa</taxon>
        <taxon>Ecdysozoa</taxon>
        <taxon>Nematoda</taxon>
        <taxon>Enoplea</taxon>
        <taxon>Dorylaimia</taxon>
        <taxon>Trichinellida</taxon>
        <taxon>Trichuridae</taxon>
        <taxon>Trichuris</taxon>
    </lineage>
</organism>
<feature type="transmembrane region" description="Helical" evidence="9">
    <location>
        <begin position="183"/>
        <end position="203"/>
    </location>
</feature>
<feature type="transmembrane region" description="Helical" evidence="9">
    <location>
        <begin position="106"/>
        <end position="127"/>
    </location>
</feature>
<keyword evidence="8" id="KW-0807">Transducer</keyword>
<dbReference type="GO" id="GO:0004937">
    <property type="term" value="F:alpha1-adrenergic receptor activity"/>
    <property type="evidence" value="ECO:0007669"/>
    <property type="project" value="TreeGrafter"/>
</dbReference>
<dbReference type="GO" id="GO:0007267">
    <property type="term" value="P:cell-cell signaling"/>
    <property type="evidence" value="ECO:0007669"/>
    <property type="project" value="TreeGrafter"/>
</dbReference>
<evidence type="ECO:0000256" key="9">
    <source>
        <dbReference type="SAM" id="Phobius"/>
    </source>
</evidence>
<evidence type="ECO:0000256" key="7">
    <source>
        <dbReference type="ARBA" id="ARBA00023170"/>
    </source>
</evidence>
<evidence type="ECO:0000256" key="2">
    <source>
        <dbReference type="ARBA" id="ARBA00022475"/>
    </source>
</evidence>
<feature type="domain" description="G-protein coupled receptors family 1 profile" evidence="10">
    <location>
        <begin position="1"/>
        <end position="234"/>
    </location>
</feature>
<dbReference type="Proteomes" id="UP000030764">
    <property type="component" value="Unassembled WGS sequence"/>
</dbReference>
<keyword evidence="13" id="KW-1185">Reference proteome</keyword>
<dbReference type="PROSITE" id="PS50262">
    <property type="entry name" value="G_PROTEIN_RECEP_F1_2"/>
    <property type="match status" value="1"/>
</dbReference>
<evidence type="ECO:0000259" key="10">
    <source>
        <dbReference type="PROSITE" id="PS50262"/>
    </source>
</evidence>
<dbReference type="PANTHER" id="PTHR24248">
    <property type="entry name" value="ADRENERGIC RECEPTOR-RELATED G-PROTEIN COUPLED RECEPTOR"/>
    <property type="match status" value="1"/>
</dbReference>
<dbReference type="EMBL" id="KL363199">
    <property type="protein sequence ID" value="KFD55544.1"/>
    <property type="molecule type" value="Genomic_DNA"/>
</dbReference>
<keyword evidence="2" id="KW-1003">Cell membrane</keyword>
<dbReference type="Pfam" id="PF00001">
    <property type="entry name" value="7tm_1"/>
    <property type="match status" value="1"/>
</dbReference>